<evidence type="ECO:0000256" key="3">
    <source>
        <dbReference type="ARBA" id="ARBA00023326"/>
    </source>
</evidence>
<evidence type="ECO:0000259" key="5">
    <source>
        <dbReference type="Pfam" id="PF02927"/>
    </source>
</evidence>
<dbReference type="SUPFAM" id="SSF48208">
    <property type="entry name" value="Six-hairpin glycosidases"/>
    <property type="match status" value="1"/>
</dbReference>
<dbReference type="Pfam" id="PF02927">
    <property type="entry name" value="CelD_N"/>
    <property type="match status" value="1"/>
</dbReference>
<keyword evidence="3" id="KW-0624">Polysaccharide degradation</keyword>
<dbReference type="InterPro" id="IPR006311">
    <property type="entry name" value="TAT_signal"/>
</dbReference>
<dbReference type="RefSeq" id="WP_184860013.1">
    <property type="nucleotide sequence ID" value="NZ_BAAAWY010000070.1"/>
</dbReference>
<evidence type="ECO:0000259" key="4">
    <source>
        <dbReference type="Pfam" id="PF00759"/>
    </source>
</evidence>
<evidence type="ECO:0000256" key="2">
    <source>
        <dbReference type="ARBA" id="ARBA00023277"/>
    </source>
</evidence>
<dbReference type="GO" id="GO:0008810">
    <property type="term" value="F:cellulase activity"/>
    <property type="evidence" value="ECO:0007669"/>
    <property type="project" value="InterPro"/>
</dbReference>
<evidence type="ECO:0000256" key="1">
    <source>
        <dbReference type="ARBA" id="ARBA00007072"/>
    </source>
</evidence>
<dbReference type="PROSITE" id="PS51318">
    <property type="entry name" value="TAT"/>
    <property type="match status" value="1"/>
</dbReference>
<sequence>MSESASEQSPTRRRFLLGTAAVAGSAALPAPSFDAGPKPLVLANNVGYEPTASKRVVIAAARASTAPKAYQVVDNATGRTVSRGLAKYVGPVKDWLADQVPAVPSYYWVADLTSLTRAGQYVVTVEGGSSQPFWIEPNVLERRTMSHLVHYFKDSRSSGQYDKADRALPLKSGGTFDASGGWYDAAADWGKHFTQLSNLSYFNTLSIPLTAWALAASYDQLARRDNTDLVAVQGWIQDEALFGADYLTRVHTRGGSFYSSVSQPEADDLGADPTKRSLSTRQVDFREGGGLAIAALARSSTYPVSGDHSSAEYLAAAEDAFAFLLANNVSLLNDGKENILDDFNALLAATELFKATKKDAYRTAADARAASLCARLVSWQGYRDYWRADDADRPFFHPSDAGLPVVSLLTYLDIAGAETRAKVLDVVRRAMQFELNVTAEVPNPFGYARQLVQDNKGTRYSGYFFPHNVTPRTDDAWWQGENARLASLASAARLAAGFYTGTFAADLRAYAQDQLNWIVGVNPFDVCMLEGTGRDQPLYLEYADGQQVGSWRWLRSAGGIVNGITGKSEDGRGIAWDPGAAFTGPNTDWRWLEQWLPHSTWFLYAASIG</sequence>
<keyword evidence="7" id="KW-1185">Reference proteome</keyword>
<dbReference type="CDD" id="cd02850">
    <property type="entry name" value="E_set_Cellulase_N"/>
    <property type="match status" value="1"/>
</dbReference>
<evidence type="ECO:0008006" key="8">
    <source>
        <dbReference type="Google" id="ProtNLM"/>
    </source>
</evidence>
<dbReference type="Pfam" id="PF00759">
    <property type="entry name" value="Glyco_hydro_9"/>
    <property type="match status" value="1"/>
</dbReference>
<dbReference type="InterPro" id="IPR004197">
    <property type="entry name" value="Cellulase_Ig-like"/>
</dbReference>
<dbReference type="Gene3D" id="1.50.10.10">
    <property type="match status" value="1"/>
</dbReference>
<dbReference type="GO" id="GO:0000272">
    <property type="term" value="P:polysaccharide catabolic process"/>
    <property type="evidence" value="ECO:0007669"/>
    <property type="project" value="UniProtKB-KW"/>
</dbReference>
<evidence type="ECO:0000313" key="6">
    <source>
        <dbReference type="EMBL" id="MBB5890509.1"/>
    </source>
</evidence>
<proteinExistence type="inferred from homology"/>
<organism evidence="6 7">
    <name type="scientific">Kutzneria kofuensis</name>
    <dbReference type="NCBI Taxonomy" id="103725"/>
    <lineage>
        <taxon>Bacteria</taxon>
        <taxon>Bacillati</taxon>
        <taxon>Actinomycetota</taxon>
        <taxon>Actinomycetes</taxon>
        <taxon>Pseudonocardiales</taxon>
        <taxon>Pseudonocardiaceae</taxon>
        <taxon>Kutzneria</taxon>
    </lineage>
</organism>
<dbReference type="InterPro" id="IPR014756">
    <property type="entry name" value="Ig_E-set"/>
</dbReference>
<evidence type="ECO:0000313" key="7">
    <source>
        <dbReference type="Proteomes" id="UP000585638"/>
    </source>
</evidence>
<dbReference type="InterPro" id="IPR013783">
    <property type="entry name" value="Ig-like_fold"/>
</dbReference>
<reference evidence="6 7" key="1">
    <citation type="submission" date="2020-08" db="EMBL/GenBank/DDBJ databases">
        <title>Sequencing the genomes of 1000 actinobacteria strains.</title>
        <authorList>
            <person name="Klenk H.-P."/>
        </authorList>
    </citation>
    <scope>NUCLEOTIDE SEQUENCE [LARGE SCALE GENOMIC DNA]</scope>
    <source>
        <strain evidence="6 7">DSM 43851</strain>
    </source>
</reference>
<comment type="caution">
    <text evidence="6">The sequence shown here is derived from an EMBL/GenBank/DDBJ whole genome shotgun (WGS) entry which is preliminary data.</text>
</comment>
<dbReference type="InterPro" id="IPR008928">
    <property type="entry name" value="6-hairpin_glycosidase_sf"/>
</dbReference>
<dbReference type="InterPro" id="IPR001701">
    <property type="entry name" value="Glyco_hydro_9"/>
</dbReference>
<gene>
    <name evidence="6" type="ORF">BJ998_001705</name>
</gene>
<feature type="domain" description="Cellulase Ig-like" evidence="5">
    <location>
        <begin position="41"/>
        <end position="128"/>
    </location>
</feature>
<dbReference type="InterPro" id="IPR012341">
    <property type="entry name" value="6hp_glycosidase-like_sf"/>
</dbReference>
<dbReference type="AlphaFoldDB" id="A0A7W9KER3"/>
<dbReference type="Gene3D" id="2.60.40.10">
    <property type="entry name" value="Immunoglobulins"/>
    <property type="match status" value="1"/>
</dbReference>
<dbReference type="SUPFAM" id="SSF81296">
    <property type="entry name" value="E set domains"/>
    <property type="match status" value="1"/>
</dbReference>
<protein>
    <recommendedName>
        <fullName evidence="8">Cellulase Ig-like domain-containing protein</fullName>
    </recommendedName>
</protein>
<dbReference type="EMBL" id="JACHIR010000001">
    <property type="protein sequence ID" value="MBB5890509.1"/>
    <property type="molecule type" value="Genomic_DNA"/>
</dbReference>
<dbReference type="Proteomes" id="UP000585638">
    <property type="component" value="Unassembled WGS sequence"/>
</dbReference>
<comment type="similarity">
    <text evidence="1">Belongs to the glycosyl hydrolase 9 (cellulase E) family.</text>
</comment>
<keyword evidence="2" id="KW-0119">Carbohydrate metabolism</keyword>
<feature type="domain" description="Glycoside hydrolase family 9" evidence="4">
    <location>
        <begin position="162"/>
        <end position="537"/>
    </location>
</feature>
<name>A0A7W9KER3_9PSEU</name>
<accession>A0A7W9KER3</accession>